<feature type="domain" description="Fe/B12 periplasmic-binding" evidence="7">
    <location>
        <begin position="40"/>
        <end position="302"/>
    </location>
</feature>
<dbReference type="InterPro" id="IPR051313">
    <property type="entry name" value="Bact_iron-sidero_bind"/>
</dbReference>
<reference evidence="8" key="1">
    <citation type="submission" date="2022-07" db="EMBL/GenBank/DDBJ databases">
        <title>Genome sequencing of Photobacterium atrarenae GJH2-4.</title>
        <authorList>
            <person name="Park S.-J."/>
        </authorList>
    </citation>
    <scope>NUCLEOTIDE SEQUENCE</scope>
    <source>
        <strain evidence="8">GJH2-4</strain>
    </source>
</reference>
<protein>
    <submittedName>
        <fullName evidence="8">Siderophore ABC transporter substrate-binding protein</fullName>
    </submittedName>
</protein>
<evidence type="ECO:0000313" key="8">
    <source>
        <dbReference type="EMBL" id="UTV28818.1"/>
    </source>
</evidence>
<dbReference type="Proteomes" id="UP001057998">
    <property type="component" value="Chromosome 1"/>
</dbReference>
<feature type="chain" id="PRO_5045700571" evidence="6">
    <location>
        <begin position="21"/>
        <end position="302"/>
    </location>
</feature>
<evidence type="ECO:0000256" key="1">
    <source>
        <dbReference type="ARBA" id="ARBA00004196"/>
    </source>
</evidence>
<gene>
    <name evidence="8" type="ORF">NNL38_06140</name>
</gene>
<keyword evidence="9" id="KW-1185">Reference proteome</keyword>
<dbReference type="InterPro" id="IPR002491">
    <property type="entry name" value="ABC_transptr_periplasmic_BD"/>
</dbReference>
<dbReference type="EMBL" id="CP101508">
    <property type="protein sequence ID" value="UTV28818.1"/>
    <property type="molecule type" value="Genomic_DNA"/>
</dbReference>
<organism evidence="8 9">
    <name type="scientific">Photobacterium atrarenae</name>
    <dbReference type="NCBI Taxonomy" id="865757"/>
    <lineage>
        <taxon>Bacteria</taxon>
        <taxon>Pseudomonadati</taxon>
        <taxon>Pseudomonadota</taxon>
        <taxon>Gammaproteobacteria</taxon>
        <taxon>Vibrionales</taxon>
        <taxon>Vibrionaceae</taxon>
        <taxon>Photobacterium</taxon>
    </lineage>
</organism>
<dbReference type="InterPro" id="IPR033870">
    <property type="entry name" value="FatB"/>
</dbReference>
<sequence length="302" mass="33513">MNKIASSVLLSCFISMPALADSVTIEHRMGKTVIDETPKRVVVLGMGALDAVDQFGIDPVAVNKVAQLPAYLQKYKGAEYAAAGSLFEPDFETIYMQKPDLIVAGARAAASYDELSKIAPTIVFAAENDQGYWESTKAQWRNLGKVFDIEAKVEQKIDALDADFKAIRDYNQKHEINALTVMSSGGNITTFGAQSRFSAIYKDFGFKEAVKSIKTSNHGDLISYEYIRKADPQTLLIIDRDKLVNKGESTTRQDFENDLIKATQAYQNNKMTFLDLNAWYISISGVTATEQMIRDMKQSIGI</sequence>
<evidence type="ECO:0000313" key="9">
    <source>
        <dbReference type="Proteomes" id="UP001057998"/>
    </source>
</evidence>
<evidence type="ECO:0000259" key="7">
    <source>
        <dbReference type="PROSITE" id="PS50983"/>
    </source>
</evidence>
<comment type="similarity">
    <text evidence="2">Belongs to the bacterial solute-binding protein 8 family.</text>
</comment>
<evidence type="ECO:0000256" key="5">
    <source>
        <dbReference type="ARBA" id="ARBA00022729"/>
    </source>
</evidence>
<evidence type="ECO:0000256" key="6">
    <source>
        <dbReference type="SAM" id="SignalP"/>
    </source>
</evidence>
<dbReference type="PROSITE" id="PS50983">
    <property type="entry name" value="FE_B12_PBP"/>
    <property type="match status" value="1"/>
</dbReference>
<evidence type="ECO:0000256" key="4">
    <source>
        <dbReference type="ARBA" id="ARBA00022496"/>
    </source>
</evidence>
<dbReference type="Gene3D" id="3.40.50.1980">
    <property type="entry name" value="Nitrogenase molybdenum iron protein domain"/>
    <property type="match status" value="2"/>
</dbReference>
<keyword evidence="4" id="KW-0406">Ion transport</keyword>
<dbReference type="CDD" id="cd01140">
    <property type="entry name" value="FatB"/>
    <property type="match status" value="1"/>
</dbReference>
<dbReference type="PANTHER" id="PTHR30532:SF28">
    <property type="entry name" value="PETROBACTIN-BINDING PROTEIN YCLQ"/>
    <property type="match status" value="1"/>
</dbReference>
<accession>A0ABY5GIQ6</accession>
<comment type="subcellular location">
    <subcellularLocation>
        <location evidence="1">Cell envelope</location>
    </subcellularLocation>
</comment>
<evidence type="ECO:0000256" key="3">
    <source>
        <dbReference type="ARBA" id="ARBA00022448"/>
    </source>
</evidence>
<dbReference type="PANTHER" id="PTHR30532">
    <property type="entry name" value="IRON III DICITRATE-BINDING PERIPLASMIC PROTEIN"/>
    <property type="match status" value="1"/>
</dbReference>
<dbReference type="Pfam" id="PF01497">
    <property type="entry name" value="Peripla_BP_2"/>
    <property type="match status" value="1"/>
</dbReference>
<keyword evidence="4" id="KW-0408">Iron</keyword>
<evidence type="ECO:0000256" key="2">
    <source>
        <dbReference type="ARBA" id="ARBA00008814"/>
    </source>
</evidence>
<proteinExistence type="inferred from homology"/>
<name>A0ABY5GIQ6_9GAMM</name>
<keyword evidence="5 6" id="KW-0732">Signal</keyword>
<dbReference type="SUPFAM" id="SSF53807">
    <property type="entry name" value="Helical backbone' metal receptor"/>
    <property type="match status" value="1"/>
</dbReference>
<keyword evidence="3" id="KW-0813">Transport</keyword>
<dbReference type="RefSeq" id="WP_255390138.1">
    <property type="nucleotide sequence ID" value="NZ_CP101508.1"/>
</dbReference>
<keyword evidence="4" id="KW-0410">Iron transport</keyword>
<feature type="signal peptide" evidence="6">
    <location>
        <begin position="1"/>
        <end position="20"/>
    </location>
</feature>